<dbReference type="Proteomes" id="UP000292027">
    <property type="component" value="Unassembled WGS sequence"/>
</dbReference>
<protein>
    <submittedName>
        <fullName evidence="3">Uncharacterized protein</fullName>
    </submittedName>
</protein>
<feature type="transmembrane region" description="Helical" evidence="2">
    <location>
        <begin position="216"/>
        <end position="237"/>
    </location>
</feature>
<feature type="transmembrane region" description="Helical" evidence="2">
    <location>
        <begin position="98"/>
        <end position="122"/>
    </location>
</feature>
<comment type="caution">
    <text evidence="3">The sequence shown here is derived from an EMBL/GenBank/DDBJ whole genome shotgun (WGS) entry which is preliminary data.</text>
</comment>
<sequence>MSDTGPAGSALPAGRSRLPERPPLSQPRSTVSRSSQQPALGLLGLLLVVPIAVLLAVGAGGNGSARVLGPVVTFSLPLVVMVAFWWEDWPGTRLRSSWAGWADTVLIVAGAIVLTAVGQTLAGRLDPVALFDASPGPGHVPTFPATMPLAGLAFVLMLEITLVGEGWPLRRLPPLVGGPIALGISWAIAIAGYLTVVRVESPAGSDVIARDGPVPGAVLGAVLVLIGAWQVLCYVVWSGWPFVTVVSRAVRLTIAHVTVIGGGIVSYLILRELLELTPSRIAALSGCFIAAGLLSGMLFEGWLSNRAAALVVTLALTAVLAVALQATAGAMQLTHSAADEWVGHATLNALAVSTILHVAIGRRWPFQLISVDSPGARPR</sequence>
<feature type="transmembrane region" description="Helical" evidence="2">
    <location>
        <begin position="142"/>
        <end position="163"/>
    </location>
</feature>
<dbReference type="AlphaFoldDB" id="A0A4Q7XAY3"/>
<keyword evidence="2" id="KW-0472">Membrane</keyword>
<feature type="transmembrane region" description="Helical" evidence="2">
    <location>
        <begin position="307"/>
        <end position="329"/>
    </location>
</feature>
<feature type="region of interest" description="Disordered" evidence="1">
    <location>
        <begin position="1"/>
        <end position="33"/>
    </location>
</feature>
<dbReference type="EMBL" id="SHKR01000011">
    <property type="protein sequence ID" value="RZU19749.1"/>
    <property type="molecule type" value="Genomic_DNA"/>
</dbReference>
<feature type="transmembrane region" description="Helical" evidence="2">
    <location>
        <begin position="249"/>
        <end position="269"/>
    </location>
</feature>
<keyword evidence="4" id="KW-1185">Reference proteome</keyword>
<keyword evidence="2" id="KW-1133">Transmembrane helix</keyword>
<dbReference type="RefSeq" id="WP_130441842.1">
    <property type="nucleotide sequence ID" value="NZ_SHKR01000011.1"/>
</dbReference>
<gene>
    <name evidence="3" type="ORF">EV645_1967</name>
</gene>
<feature type="transmembrane region" description="Helical" evidence="2">
    <location>
        <begin position="341"/>
        <end position="360"/>
    </location>
</feature>
<evidence type="ECO:0000256" key="1">
    <source>
        <dbReference type="SAM" id="MobiDB-lite"/>
    </source>
</evidence>
<name>A0A4Q7XAY3_9ACTN</name>
<proteinExistence type="predicted"/>
<accession>A0A4Q7XAY3</accession>
<feature type="transmembrane region" description="Helical" evidence="2">
    <location>
        <begin position="175"/>
        <end position="196"/>
    </location>
</feature>
<evidence type="ECO:0000313" key="3">
    <source>
        <dbReference type="EMBL" id="RZU19749.1"/>
    </source>
</evidence>
<feature type="transmembrane region" description="Helical" evidence="2">
    <location>
        <begin position="281"/>
        <end position="300"/>
    </location>
</feature>
<evidence type="ECO:0000313" key="4">
    <source>
        <dbReference type="Proteomes" id="UP000292027"/>
    </source>
</evidence>
<reference evidence="3 4" key="1">
    <citation type="journal article" date="2015" name="Stand. Genomic Sci.">
        <title>Genomic Encyclopedia of Bacterial and Archaeal Type Strains, Phase III: the genomes of soil and plant-associated and newly described type strains.</title>
        <authorList>
            <person name="Whitman W.B."/>
            <person name="Woyke T."/>
            <person name="Klenk H.P."/>
            <person name="Zhou Y."/>
            <person name="Lilburn T.G."/>
            <person name="Beck B.J."/>
            <person name="De Vos P."/>
            <person name="Vandamme P."/>
            <person name="Eisen J.A."/>
            <person name="Garrity G."/>
            <person name="Hugenholtz P."/>
            <person name="Kyrpides N.C."/>
        </authorList>
    </citation>
    <scope>NUCLEOTIDE SEQUENCE [LARGE SCALE GENOMIC DNA]</scope>
    <source>
        <strain evidence="3 4">VKM Ac-2540</strain>
    </source>
</reference>
<evidence type="ECO:0000256" key="2">
    <source>
        <dbReference type="SAM" id="Phobius"/>
    </source>
</evidence>
<feature type="transmembrane region" description="Helical" evidence="2">
    <location>
        <begin position="39"/>
        <end position="61"/>
    </location>
</feature>
<organism evidence="3 4">
    <name type="scientific">Kribbella rubisoli</name>
    <dbReference type="NCBI Taxonomy" id="3075929"/>
    <lineage>
        <taxon>Bacteria</taxon>
        <taxon>Bacillati</taxon>
        <taxon>Actinomycetota</taxon>
        <taxon>Actinomycetes</taxon>
        <taxon>Propionibacteriales</taxon>
        <taxon>Kribbellaceae</taxon>
        <taxon>Kribbella</taxon>
    </lineage>
</organism>
<dbReference type="OrthoDB" id="3807924at2"/>
<keyword evidence="2" id="KW-0812">Transmembrane</keyword>
<feature type="transmembrane region" description="Helical" evidence="2">
    <location>
        <begin position="67"/>
        <end position="86"/>
    </location>
</feature>